<gene>
    <name evidence="1" type="ORF">c7_R675</name>
</gene>
<protein>
    <submittedName>
        <fullName evidence="1">Uncharacterized protein</fullName>
    </submittedName>
</protein>
<sequence>MSNINTDSCDHINTSYRNELKIYKHNLKKT</sequence>
<accession>H2EBG5</accession>
<evidence type="ECO:0000313" key="1">
    <source>
        <dbReference type="EMBL" id="AEX61738.1"/>
    </source>
</evidence>
<proteinExistence type="predicted"/>
<dbReference type="EMBL" id="JN885991">
    <property type="protein sequence ID" value="AEX61738.1"/>
    <property type="molecule type" value="Genomic_DNA"/>
</dbReference>
<name>H2EBG5_9VIRU</name>
<organism evidence="1">
    <name type="scientific">Megavirus courdo7</name>
    <dbReference type="NCBI Taxonomy" id="1128135"/>
    <lineage>
        <taxon>Viruses</taxon>
        <taxon>Varidnaviria</taxon>
        <taxon>Bamfordvirae</taxon>
        <taxon>Nucleocytoviricota</taxon>
        <taxon>Megaviricetes</taxon>
        <taxon>Imitervirales</taxon>
        <taxon>Mimiviridae</taxon>
        <taxon>Megamimivirinae</taxon>
        <taxon>Megavirus</taxon>
    </lineage>
</organism>
<reference evidence="1" key="1">
    <citation type="submission" date="2011-10" db="EMBL/GenBank/DDBJ databases">
        <title>Provirophages and transpovirons: unique mobilome of giant viruses.</title>
        <authorList>
            <person name="Desnues C."/>
            <person name="LaScola B."/>
            <person name="Yutin N."/>
            <person name="Fournous G."/>
            <person name="Koonin E."/>
            <person name="Raoult D."/>
        </authorList>
    </citation>
    <scope>NUCLEOTIDE SEQUENCE</scope>
    <source>
        <strain evidence="1">Mv13-c7</strain>
    </source>
</reference>